<sequence length="536" mass="61034">MFGVARKKVLGGRGNLGIVNSLRRQLIHIINWELNTTRDEGSVLRLLRILVNSVGSEHFRSVTAVEIIQCLDNVMRVALNRGTRSSWILLLNNIGKSNVIFRDYILYSTLEILKDEDRSEILQNLDAKCIFWRLANNFVYTLYSLVLKDDTENDEIRKYMARCLDERVSPPRELLDLFLRRNSCRDLLSFAGFRITSSIVGYLSYNLSEIETMSAADVQDYIEVLSSDQEAVEGRMAVEAIRNPFSEVVSRALENVIEKGEGSEAYEGFFHHLSLSCLIERVEHFPWSLRAWGELLRYLRKVLVFLSLSFVLDDLFGTQCGAIRSLIVSSLSKQSNFQELTSFFRPKLHWDADTNEHNLSQILQEEPLIRSLKTVKQSLINREAYLRYFNFGSAGNIRSEMQIIRFKVYSTLVLINHSNFFLNNYFKTANGQIPLGEPHGSQNSDLDLSFVLDLSDYRDLAGCISFDTGKDVKMSLFTLPVSLLCLLHDECDARSVFGYIQEAIGLGGTPIASSSDIFGVWAELERRHTSNGDTGF</sequence>
<name>A0A9D5HZS1_9CRYT</name>
<comment type="caution">
    <text evidence="1">The sequence shown here is derived from an EMBL/GenBank/DDBJ whole genome shotgun (WGS) entry which is preliminary data.</text>
</comment>
<dbReference type="OrthoDB" id="339103at2759"/>
<dbReference type="AlphaFoldDB" id="A0A9D5HZS1"/>
<protein>
    <submittedName>
        <fullName evidence="1">Uncharacterized protein</fullName>
    </submittedName>
</protein>
<reference evidence="1" key="1">
    <citation type="submission" date="2022-10" db="EMBL/GenBank/DDBJ databases">
        <title>Adaptive evolution leads to modifications in subtelomeric GC content in a zoonotic Cryptosporidium species.</title>
        <authorList>
            <person name="Li J."/>
            <person name="Feng Y."/>
            <person name="Xiao L."/>
        </authorList>
    </citation>
    <scope>NUCLEOTIDE SEQUENCE</scope>
    <source>
        <strain evidence="1">33844</strain>
    </source>
</reference>
<dbReference type="Proteomes" id="UP001067231">
    <property type="component" value="Unassembled WGS sequence"/>
</dbReference>
<accession>A0A9D5HZS1</accession>
<dbReference type="EMBL" id="JAPCXC010000010">
    <property type="protein sequence ID" value="KAJ1611927.1"/>
    <property type="molecule type" value="Genomic_DNA"/>
</dbReference>
<proteinExistence type="predicted"/>
<evidence type="ECO:0000313" key="1">
    <source>
        <dbReference type="EMBL" id="KAJ1611927.1"/>
    </source>
</evidence>
<gene>
    <name evidence="1" type="ORF">OJ253_697</name>
</gene>
<organism evidence="1">
    <name type="scientific">Cryptosporidium canis</name>
    <dbReference type="NCBI Taxonomy" id="195482"/>
    <lineage>
        <taxon>Eukaryota</taxon>
        <taxon>Sar</taxon>
        <taxon>Alveolata</taxon>
        <taxon>Apicomplexa</taxon>
        <taxon>Conoidasida</taxon>
        <taxon>Coccidia</taxon>
        <taxon>Eucoccidiorida</taxon>
        <taxon>Eimeriorina</taxon>
        <taxon>Cryptosporidiidae</taxon>
        <taxon>Cryptosporidium</taxon>
    </lineage>
</organism>